<dbReference type="STRING" id="1334629.MFUL124B02_21235"/>
<dbReference type="PANTHER" id="PTHR44688:SF16">
    <property type="entry name" value="DNA-BINDING TRANSCRIPTIONAL ACTIVATOR DEVR_DOSR"/>
    <property type="match status" value="1"/>
</dbReference>
<evidence type="ECO:0000313" key="8">
    <source>
        <dbReference type="Proteomes" id="UP000321514"/>
    </source>
</evidence>
<dbReference type="Pfam" id="PF00196">
    <property type="entry name" value="GerE"/>
    <property type="match status" value="1"/>
</dbReference>
<dbReference type="EMBL" id="FOIB01000007">
    <property type="protein sequence ID" value="SEU27011.1"/>
    <property type="molecule type" value="Genomic_DNA"/>
</dbReference>
<proteinExistence type="predicted"/>
<dbReference type="SUPFAM" id="SSF46894">
    <property type="entry name" value="C-terminal effector domain of the bipartite response regulators"/>
    <property type="match status" value="1"/>
</dbReference>
<reference evidence="5 8" key="2">
    <citation type="submission" date="2019-07" db="EMBL/GenBank/DDBJ databases">
        <title>Whole genome shotgun sequence of Myxococcus fulvus NBRC 100333.</title>
        <authorList>
            <person name="Hosoyama A."/>
            <person name="Uohara A."/>
            <person name="Ohji S."/>
            <person name="Ichikawa N."/>
        </authorList>
    </citation>
    <scope>NUCLEOTIDE SEQUENCE [LARGE SCALE GENOMIC DNA]</scope>
    <source>
        <strain evidence="5 8">NBRC 100333</strain>
    </source>
</reference>
<dbReference type="RefSeq" id="WP_074957032.1">
    <property type="nucleotide sequence ID" value="NZ_BJXR01000059.1"/>
</dbReference>
<organism evidence="5 8">
    <name type="scientific">Myxococcus fulvus</name>
    <dbReference type="NCBI Taxonomy" id="33"/>
    <lineage>
        <taxon>Bacteria</taxon>
        <taxon>Pseudomonadati</taxon>
        <taxon>Myxococcota</taxon>
        <taxon>Myxococcia</taxon>
        <taxon>Myxococcales</taxon>
        <taxon>Cystobacterineae</taxon>
        <taxon>Myxococcaceae</taxon>
        <taxon>Myxococcus</taxon>
    </lineage>
</organism>
<evidence type="ECO:0000313" key="7">
    <source>
        <dbReference type="Proteomes" id="UP000183760"/>
    </source>
</evidence>
<keyword evidence="3" id="KW-0804">Transcription</keyword>
<dbReference type="AlphaFoldDB" id="A0A511TDF7"/>
<keyword evidence="2" id="KW-0238">DNA-binding</keyword>
<dbReference type="GO" id="GO:0003677">
    <property type="term" value="F:DNA binding"/>
    <property type="evidence" value="ECO:0007669"/>
    <property type="project" value="UniProtKB-KW"/>
</dbReference>
<dbReference type="Proteomes" id="UP000321514">
    <property type="component" value="Unassembled WGS sequence"/>
</dbReference>
<evidence type="ECO:0000259" key="4">
    <source>
        <dbReference type="PROSITE" id="PS50043"/>
    </source>
</evidence>
<protein>
    <submittedName>
        <fullName evidence="6">Regulatory protein, luxR family</fullName>
    </submittedName>
</protein>
<dbReference type="InterPro" id="IPR016032">
    <property type="entry name" value="Sig_transdc_resp-reg_C-effctor"/>
</dbReference>
<comment type="caution">
    <text evidence="5">The sequence shown here is derived from an EMBL/GenBank/DDBJ whole genome shotgun (WGS) entry which is preliminary data.</text>
</comment>
<sequence>MFNPTDFNTRELVVRDNAIIALSSQRSVPKALEASRTSMLEFVQADAMALCLMRLTPTLDFRWHVPGHRIPILEEYAGLVDHDFLRDPILAQPGVPICDTQLISRRDYERTLIYQRSRELEQPLEHIMAVLVPIRPGLVGALAFYRHQRSPFPTQSVTALASVTRHFANTLGNCQDFQDMTAGAQLLQELYQRDDSAFIILEPPRREVFRSQHATYLLERWFTPSEIHASGLPFVFKEQLDALVRMTPDERLGKNLWVANHPDGYRTCRFIELPANDAPRQWALLLTELPHSIPLPLHMQRELTSRELDIAKGVLRNWSNGQIADDLKISDQTVKTHVRNLFGKLGVDDRADFLYQLALLSKPV</sequence>
<dbReference type="InterPro" id="IPR000792">
    <property type="entry name" value="Tscrpt_reg_LuxR_C"/>
</dbReference>
<dbReference type="Gene3D" id="1.10.10.10">
    <property type="entry name" value="Winged helix-like DNA-binding domain superfamily/Winged helix DNA-binding domain"/>
    <property type="match status" value="1"/>
</dbReference>
<dbReference type="InterPro" id="IPR036388">
    <property type="entry name" value="WH-like_DNA-bd_sf"/>
</dbReference>
<evidence type="ECO:0000256" key="1">
    <source>
        <dbReference type="ARBA" id="ARBA00023015"/>
    </source>
</evidence>
<evidence type="ECO:0000313" key="6">
    <source>
        <dbReference type="EMBL" id="SEU27011.1"/>
    </source>
</evidence>
<dbReference type="Proteomes" id="UP000183760">
    <property type="component" value="Unassembled WGS sequence"/>
</dbReference>
<evidence type="ECO:0000256" key="3">
    <source>
        <dbReference type="ARBA" id="ARBA00023163"/>
    </source>
</evidence>
<dbReference type="CDD" id="cd06170">
    <property type="entry name" value="LuxR_C_like"/>
    <property type="match status" value="1"/>
</dbReference>
<dbReference type="PANTHER" id="PTHR44688">
    <property type="entry name" value="DNA-BINDING TRANSCRIPTIONAL ACTIVATOR DEVR_DOSR"/>
    <property type="match status" value="1"/>
</dbReference>
<name>A0A511TDF7_MYXFU</name>
<dbReference type="PRINTS" id="PR00038">
    <property type="entry name" value="HTHLUXR"/>
</dbReference>
<dbReference type="GO" id="GO:0006355">
    <property type="term" value="P:regulation of DNA-templated transcription"/>
    <property type="evidence" value="ECO:0007669"/>
    <property type="project" value="InterPro"/>
</dbReference>
<feature type="domain" description="HTH luxR-type" evidence="4">
    <location>
        <begin position="296"/>
        <end position="362"/>
    </location>
</feature>
<reference evidence="6 7" key="1">
    <citation type="submission" date="2016-10" db="EMBL/GenBank/DDBJ databases">
        <authorList>
            <person name="Varghese N."/>
            <person name="Submissions S."/>
        </authorList>
    </citation>
    <scope>NUCLEOTIDE SEQUENCE [LARGE SCALE GENOMIC DNA]</scope>
    <source>
        <strain evidence="6 7">DSM 16525</strain>
    </source>
</reference>
<dbReference type="EMBL" id="BJXR01000059">
    <property type="protein sequence ID" value="GEN12204.1"/>
    <property type="molecule type" value="Genomic_DNA"/>
</dbReference>
<gene>
    <name evidence="5" type="ORF">MFU01_72410</name>
    <name evidence="6" type="ORF">SAMN05443572_107363</name>
</gene>
<evidence type="ECO:0000256" key="2">
    <source>
        <dbReference type="ARBA" id="ARBA00023125"/>
    </source>
</evidence>
<dbReference type="OrthoDB" id="5486937at2"/>
<dbReference type="SMART" id="SM00421">
    <property type="entry name" value="HTH_LUXR"/>
    <property type="match status" value="1"/>
</dbReference>
<dbReference type="PROSITE" id="PS50043">
    <property type="entry name" value="HTH_LUXR_2"/>
    <property type="match status" value="1"/>
</dbReference>
<accession>A0A511TDF7</accession>
<keyword evidence="1" id="KW-0805">Transcription regulation</keyword>
<evidence type="ECO:0000313" key="5">
    <source>
        <dbReference type="EMBL" id="GEN12204.1"/>
    </source>
</evidence>
<keyword evidence="7" id="KW-1185">Reference proteome</keyword>